<keyword evidence="2" id="KW-0808">Transferase</keyword>
<keyword evidence="3" id="KW-0949">S-adenosyl-L-methionine</keyword>
<dbReference type="GO" id="GO:0000179">
    <property type="term" value="F:rRNA (adenine-N6,N6-)-dimethyltransferase activity"/>
    <property type="evidence" value="ECO:0007669"/>
    <property type="project" value="InterPro"/>
</dbReference>
<evidence type="ECO:0000256" key="2">
    <source>
        <dbReference type="ARBA" id="ARBA00022679"/>
    </source>
</evidence>
<organism evidence="6 7">
    <name type="scientific">Pythium oligandrum</name>
    <name type="common">Mycoparasitic fungus</name>
    <dbReference type="NCBI Taxonomy" id="41045"/>
    <lineage>
        <taxon>Eukaryota</taxon>
        <taxon>Sar</taxon>
        <taxon>Stramenopiles</taxon>
        <taxon>Oomycota</taxon>
        <taxon>Peronosporomycetes</taxon>
        <taxon>Pythiales</taxon>
        <taxon>Pythiaceae</taxon>
        <taxon>Pythium</taxon>
    </lineage>
</organism>
<evidence type="ECO:0000256" key="1">
    <source>
        <dbReference type="ARBA" id="ARBA00022603"/>
    </source>
</evidence>
<dbReference type="EMBL" id="SPLM01000144">
    <property type="protein sequence ID" value="TMW57622.1"/>
    <property type="molecule type" value="Genomic_DNA"/>
</dbReference>
<name>A0A8K1C6U4_PYTOL</name>
<dbReference type="OrthoDB" id="163071at2759"/>
<dbReference type="CDD" id="cd02440">
    <property type="entry name" value="AdoMet_MTases"/>
    <property type="match status" value="1"/>
</dbReference>
<accession>A0A8K1C6U4</accession>
<reference evidence="6" key="1">
    <citation type="submission" date="2019-03" db="EMBL/GenBank/DDBJ databases">
        <title>Long read genome sequence of the mycoparasitic Pythium oligandrum ATCC 38472 isolated from sugarbeet rhizosphere.</title>
        <authorList>
            <person name="Gaulin E."/>
        </authorList>
    </citation>
    <scope>NUCLEOTIDE SEQUENCE</scope>
    <source>
        <strain evidence="6">ATCC 38472_TT</strain>
    </source>
</reference>
<dbReference type="Gene3D" id="3.40.50.150">
    <property type="entry name" value="Vaccinia Virus protein VP39"/>
    <property type="match status" value="1"/>
</dbReference>
<evidence type="ECO:0000256" key="4">
    <source>
        <dbReference type="ARBA" id="ARBA00022884"/>
    </source>
</evidence>
<keyword evidence="4" id="KW-0694">RNA-binding</keyword>
<keyword evidence="7" id="KW-1185">Reference proteome</keyword>
<evidence type="ECO:0000256" key="3">
    <source>
        <dbReference type="ARBA" id="ARBA00022691"/>
    </source>
</evidence>
<comment type="caution">
    <text evidence="6">The sequence shown here is derived from an EMBL/GenBank/DDBJ whole genome shotgun (WGS) entry which is preliminary data.</text>
</comment>
<dbReference type="AlphaFoldDB" id="A0A8K1C6U4"/>
<dbReference type="InterPro" id="IPR020598">
    <property type="entry name" value="rRNA_Ade_methylase_Trfase_N"/>
</dbReference>
<gene>
    <name evidence="6" type="ORF">Poli38472_003547</name>
</gene>
<proteinExistence type="predicted"/>
<evidence type="ECO:0000313" key="6">
    <source>
        <dbReference type="EMBL" id="TMW57622.1"/>
    </source>
</evidence>
<dbReference type="InterPro" id="IPR029063">
    <property type="entry name" value="SAM-dependent_MTases_sf"/>
</dbReference>
<protein>
    <recommendedName>
        <fullName evidence="5">Ribosomal RNA adenine methylase transferase N-terminal domain-containing protein</fullName>
    </recommendedName>
</protein>
<sequence>MMRMEVCGFDNAKAVFLLRIGGGDASDTKEETSIDRSQCFERQWSDFQTLDRALHQHLKRQEDGKDASCGRLSARRFRKLMESSWIKGDARSGWRAELQKNVAACTQWLNDVLALLPPAQRAVFADEAAYQMHKRAREEERQSLQNARDLQQYFTSASLIRSVMHRLEQWLKDYLALSMDTEKIVWLEPSCGDGRLLTALADAGAKRILAYELDSDLCDVAREATKDAASDISVFQGDFLTSSRPIDTNEGMLLVFGNPPFGEKTASLSRDLVHRFLTHVASSAWRASSVVFIVPARCAKPEYVESLLSRMNEAAEGSTWRMAQCQELSDCYFDLASSKRVKQPSVLLVLTTSPSSPPRSPSH</sequence>
<evidence type="ECO:0000259" key="5">
    <source>
        <dbReference type="SMART" id="SM00650"/>
    </source>
</evidence>
<dbReference type="Proteomes" id="UP000794436">
    <property type="component" value="Unassembled WGS sequence"/>
</dbReference>
<feature type="domain" description="Ribosomal RNA adenine methylase transferase N-terminal" evidence="5">
    <location>
        <begin position="180"/>
        <end position="315"/>
    </location>
</feature>
<keyword evidence="1" id="KW-0489">Methyltransferase</keyword>
<dbReference type="SMART" id="SM00650">
    <property type="entry name" value="rADc"/>
    <property type="match status" value="1"/>
</dbReference>
<dbReference type="Pfam" id="PF00398">
    <property type="entry name" value="RrnaAD"/>
    <property type="match status" value="1"/>
</dbReference>
<dbReference type="PRINTS" id="PR00507">
    <property type="entry name" value="N12N6MTFRASE"/>
</dbReference>
<dbReference type="InterPro" id="IPR001737">
    <property type="entry name" value="KsgA/Erm"/>
</dbReference>
<evidence type="ECO:0000313" key="7">
    <source>
        <dbReference type="Proteomes" id="UP000794436"/>
    </source>
</evidence>
<dbReference type="SUPFAM" id="SSF53335">
    <property type="entry name" value="S-adenosyl-L-methionine-dependent methyltransferases"/>
    <property type="match status" value="1"/>
</dbReference>